<evidence type="ECO:0000313" key="2">
    <source>
        <dbReference type="Proteomes" id="UP000198394"/>
    </source>
</evidence>
<comment type="caution">
    <text evidence="1">The sequence shown here is derived from an EMBL/GenBank/DDBJ whole genome shotgun (WGS) entry which is preliminary data.</text>
</comment>
<dbReference type="AlphaFoldDB" id="A0A226QQV5"/>
<dbReference type="InterPro" id="IPR036689">
    <property type="entry name" value="ESAT-6-like_sf"/>
</dbReference>
<proteinExistence type="predicted"/>
<dbReference type="Proteomes" id="UP000198394">
    <property type="component" value="Unassembled WGS sequence"/>
</dbReference>
<keyword evidence="2" id="KW-1185">Reference proteome</keyword>
<sequence>MSSLLESIEKELKRKAYETMIDCLESYQGQVEEAIEEFQDGTRAFYRANDEYVPHWQGESRAAYESIYGDLRQIEAWIYAAADDLFHEISREIAQIRQKIEERQ</sequence>
<dbReference type="RefSeq" id="WP_089096789.1">
    <property type="nucleotide sequence ID" value="NZ_NDYL01000001.1"/>
</dbReference>
<gene>
    <name evidence="1" type="ORF">B9L23_02065</name>
</gene>
<name>A0A226QQV5_9BACL</name>
<protein>
    <submittedName>
        <fullName evidence="1">DUF5082 domain-containing protein</fullName>
    </submittedName>
</protein>
<organism evidence="1 2">
    <name type="scientific">Parageobacillus galactosidasius</name>
    <dbReference type="NCBI Taxonomy" id="883812"/>
    <lineage>
        <taxon>Bacteria</taxon>
        <taxon>Bacillati</taxon>
        <taxon>Bacillota</taxon>
        <taxon>Bacilli</taxon>
        <taxon>Bacillales</taxon>
        <taxon>Anoxybacillaceae</taxon>
        <taxon>Parageobacillus</taxon>
    </lineage>
</organism>
<dbReference type="SUPFAM" id="SSF140453">
    <property type="entry name" value="EsxAB dimer-like"/>
    <property type="match status" value="1"/>
</dbReference>
<accession>A0A226QQV5</accession>
<dbReference type="EMBL" id="NDYL01000001">
    <property type="protein sequence ID" value="OXB93759.1"/>
    <property type="molecule type" value="Genomic_DNA"/>
</dbReference>
<reference evidence="1 2" key="1">
    <citation type="submission" date="2017-04" db="EMBL/GenBank/DDBJ databases">
        <title>The genome sequence of Parageobacillus galactosidasius DSM 18751.</title>
        <authorList>
            <person name="Ramaloko W.T."/>
            <person name="Koen N."/>
            <person name="Polliack S."/>
            <person name="Aliyu H."/>
            <person name="Lebre P."/>
            <person name="Mohr T."/>
            <person name="Oswald F."/>
            <person name="Zwick M."/>
            <person name="Neumann A."/>
            <person name="Syldatk C."/>
            <person name="Cowan D."/>
            <person name="De Maayer P."/>
        </authorList>
    </citation>
    <scope>NUCLEOTIDE SEQUENCE [LARGE SCALE GENOMIC DNA]</scope>
    <source>
        <strain evidence="1 2">DSM 18751</strain>
    </source>
</reference>
<evidence type="ECO:0000313" key="1">
    <source>
        <dbReference type="EMBL" id="OXB93759.1"/>
    </source>
</evidence>